<dbReference type="GO" id="GO:0000272">
    <property type="term" value="P:polysaccharide catabolic process"/>
    <property type="evidence" value="ECO:0007669"/>
    <property type="project" value="UniProtKB-KW"/>
</dbReference>
<evidence type="ECO:0000256" key="6">
    <source>
        <dbReference type="SAM" id="SignalP"/>
    </source>
</evidence>
<keyword evidence="4" id="KW-0119">Carbohydrate metabolism</keyword>
<dbReference type="Proteomes" id="UP000294508">
    <property type="component" value="Unassembled WGS sequence"/>
</dbReference>
<evidence type="ECO:0000256" key="3">
    <source>
        <dbReference type="ARBA" id="ARBA00023239"/>
    </source>
</evidence>
<evidence type="ECO:0000313" key="8">
    <source>
        <dbReference type="EMBL" id="TCO16603.1"/>
    </source>
</evidence>
<dbReference type="PROSITE" id="PS00800">
    <property type="entry name" value="PECTINESTERASE_1"/>
    <property type="match status" value="1"/>
</dbReference>
<dbReference type="InterPro" id="IPR045032">
    <property type="entry name" value="PEL"/>
</dbReference>
<dbReference type="InterPro" id="IPR002022">
    <property type="entry name" value="Pec_lyase"/>
</dbReference>
<keyword evidence="9" id="KW-1185">Reference proteome</keyword>
<dbReference type="AlphaFoldDB" id="A0A4R2GYS5"/>
<feature type="signal peptide" evidence="6">
    <location>
        <begin position="1"/>
        <end position="25"/>
    </location>
</feature>
<dbReference type="RefSeq" id="WP_132215412.1">
    <property type="nucleotide sequence ID" value="NZ_SLWN01000020.1"/>
</dbReference>
<feature type="chain" id="PRO_5020794804" evidence="6">
    <location>
        <begin position="26"/>
        <end position="1066"/>
    </location>
</feature>
<feature type="domain" description="Pectate lyase" evidence="7">
    <location>
        <begin position="111"/>
        <end position="355"/>
    </location>
</feature>
<name>A0A4R2GYS5_9ACTN</name>
<dbReference type="GO" id="GO:0042545">
    <property type="term" value="P:cell wall modification"/>
    <property type="evidence" value="ECO:0007669"/>
    <property type="project" value="InterPro"/>
</dbReference>
<evidence type="ECO:0000256" key="5">
    <source>
        <dbReference type="SAM" id="MobiDB-lite"/>
    </source>
</evidence>
<dbReference type="EMBL" id="SLWN01000020">
    <property type="protein sequence ID" value="TCO16603.1"/>
    <property type="molecule type" value="Genomic_DNA"/>
</dbReference>
<feature type="compositionally biased region" description="Polar residues" evidence="5">
    <location>
        <begin position="32"/>
        <end position="41"/>
    </location>
</feature>
<dbReference type="GO" id="GO:0030570">
    <property type="term" value="F:pectate lyase activity"/>
    <property type="evidence" value="ECO:0007669"/>
    <property type="project" value="InterPro"/>
</dbReference>
<dbReference type="InterPro" id="IPR006626">
    <property type="entry name" value="PbH1"/>
</dbReference>
<evidence type="ECO:0000259" key="7">
    <source>
        <dbReference type="SMART" id="SM00656"/>
    </source>
</evidence>
<dbReference type="SMART" id="SM00710">
    <property type="entry name" value="PbH1"/>
    <property type="match status" value="6"/>
</dbReference>
<dbReference type="Pfam" id="PF00544">
    <property type="entry name" value="Pectate_lyase_4"/>
    <property type="match status" value="2"/>
</dbReference>
<evidence type="ECO:0000313" key="9">
    <source>
        <dbReference type="Proteomes" id="UP000294508"/>
    </source>
</evidence>
<proteinExistence type="inferred from homology"/>
<dbReference type="InterPro" id="IPR011050">
    <property type="entry name" value="Pectin_lyase_fold/virulence"/>
</dbReference>
<feature type="domain" description="Pectate lyase" evidence="7">
    <location>
        <begin position="475"/>
        <end position="686"/>
    </location>
</feature>
<dbReference type="InterPro" id="IPR012334">
    <property type="entry name" value="Pectin_lyas_fold"/>
</dbReference>
<evidence type="ECO:0000256" key="4">
    <source>
        <dbReference type="RuleBase" id="RU361173"/>
    </source>
</evidence>
<comment type="subcellular location">
    <subcellularLocation>
        <location evidence="4">Secreted</location>
    </subcellularLocation>
</comment>
<dbReference type="PANTHER" id="PTHR31683:SF18">
    <property type="entry name" value="PECTATE LYASE 21-RELATED"/>
    <property type="match status" value="1"/>
</dbReference>
<accession>A0A4R2GYS5</accession>
<evidence type="ECO:0000256" key="2">
    <source>
        <dbReference type="ARBA" id="ARBA00023085"/>
    </source>
</evidence>
<dbReference type="InterPro" id="IPR000070">
    <property type="entry name" value="Pectinesterase_cat"/>
</dbReference>
<sequence length="1066" mass="114290">MPPSLRATTTFLLATALLGLVPVQAAVAHQATPTTTHSSDPARQVLSPGDGWASDGSGTTGGASAERVVQVRTAAELKAAVAGDEPKIVQVVGKLDANTTDDGRPIACPEYNVAPYTLENYLQTYDPAHWTGPATGPVEDARKASSAKQAERVRMDIGANTTLIGLSDAHLVGFVVNIESVDNVIVRNLRISDAYDCFPGWNGDTWKTEWDNVVVSRSTHVWLDHLTLDDGDTVDTEQPKYFGEPFLRHDGLLDVVRQADLVTISWNKLSGHDKSLLWGNGDGVIADRGKIRVTMHHNELTDLVQRGPRVRFGQAHVYNNLYRVTNPDRYEYSWGVGVESSIIARSNWFQGVTPDRIIYDWGGTGITESGNWVNGRPTAVLAAYNAVHPDDQLLPTVSGSSGPHLLINPAPSVPSLVGAWAGAGRLDQNKQLLQLMNAPSSTTADGPVWSGKATGMASIPTADLPTGTTGGLGGQIVVADTAEKLTQYAGSAEPLVIVVRGSLRIPFGTQVSVASNKTIIGAGTVAELVGGGLFLNGTHNVIVRNLRIRDSYIPGDWDGKSAENDNDGIRLDTAHHVWIDHVTFERLGDGLVDVRKDSDYVTLSWNVFSAHNKTVGVGWTTNVLTKITMHHNWFSNTYQRNASIDNTEAAHVYNNWFRGFGQYGTMSRGAAKVVADSNYYSDGEDPIVAKDPASQIVNKNNVFNSIRGRRDNVGTAFDPAAYYASTPDAASKVPELVGEYAGPTTKARSYGRTVTVALDGTGDFGSLGAAVATVGGKGPVTIVVKPGVYREVVRIWAFQDNLTIRSATGNPADVVLTYDLAAGQEKFYGGTFGATGSATLGILGDDVTVEDITVENGWDEQANFPSQAIALRTAGDRIRLDNVRLLGNQDTLLLDTPNREAIVRTWITDSLIQGDVDFIYGRGTAVITDSTIKSVNRGQPVNGYVTAAATVDTNPHGYLIEHSRFESDAAAGTVFLGRPWHPSGDPGADPRVVVRDSWLGAQIGTPAWTDMSGWSWRDARFAEYRNTGPGAATGDGRPQLTDTEAAAANRSAWLAGADGWNPVDRD</sequence>
<gene>
    <name evidence="8" type="ORF">EV652_12096</name>
</gene>
<dbReference type="PANTHER" id="PTHR31683">
    <property type="entry name" value="PECTATE LYASE 18-RELATED"/>
    <property type="match status" value="1"/>
</dbReference>
<dbReference type="Gene3D" id="2.160.20.10">
    <property type="entry name" value="Single-stranded right-handed beta-helix, Pectin lyase-like"/>
    <property type="match status" value="3"/>
</dbReference>
<dbReference type="Pfam" id="PF01095">
    <property type="entry name" value="Pectinesterase"/>
    <property type="match status" value="1"/>
</dbReference>
<comment type="similarity">
    <text evidence="4">Belongs to the polysaccharide lyase 1 family.</text>
</comment>
<protein>
    <submittedName>
        <fullName evidence="8">Pectate lyase</fullName>
    </submittedName>
</protein>
<comment type="caution">
    <text evidence="8">The sequence shown here is derived from an EMBL/GenBank/DDBJ whole genome shotgun (WGS) entry which is preliminary data.</text>
</comment>
<evidence type="ECO:0000256" key="1">
    <source>
        <dbReference type="ARBA" id="ARBA00022801"/>
    </source>
</evidence>
<dbReference type="SUPFAM" id="SSF51126">
    <property type="entry name" value="Pectin lyase-like"/>
    <property type="match status" value="3"/>
</dbReference>
<dbReference type="SMART" id="SM00656">
    <property type="entry name" value="Amb_all"/>
    <property type="match status" value="2"/>
</dbReference>
<reference evidence="8 9" key="1">
    <citation type="journal article" date="2015" name="Stand. Genomic Sci.">
        <title>Genomic Encyclopedia of Bacterial and Archaeal Type Strains, Phase III: the genomes of soil and plant-associated and newly described type strains.</title>
        <authorList>
            <person name="Whitman W.B."/>
            <person name="Woyke T."/>
            <person name="Klenk H.P."/>
            <person name="Zhou Y."/>
            <person name="Lilburn T.G."/>
            <person name="Beck B.J."/>
            <person name="De Vos P."/>
            <person name="Vandamme P."/>
            <person name="Eisen J.A."/>
            <person name="Garrity G."/>
            <person name="Hugenholtz P."/>
            <person name="Kyrpides N.C."/>
        </authorList>
    </citation>
    <scope>NUCLEOTIDE SEQUENCE [LARGE SCALE GENOMIC DNA]</scope>
    <source>
        <strain evidence="8 9">VKM Ac-2572</strain>
    </source>
</reference>
<organism evidence="8 9">
    <name type="scientific">Kribbella steppae</name>
    <dbReference type="NCBI Taxonomy" id="2512223"/>
    <lineage>
        <taxon>Bacteria</taxon>
        <taxon>Bacillati</taxon>
        <taxon>Actinomycetota</taxon>
        <taxon>Actinomycetes</taxon>
        <taxon>Propionibacteriales</taxon>
        <taxon>Kribbellaceae</taxon>
        <taxon>Kribbella</taxon>
    </lineage>
</organism>
<keyword evidence="4" id="KW-0624">Polysaccharide degradation</keyword>
<keyword evidence="4" id="KW-0964">Secreted</keyword>
<feature type="region of interest" description="Disordered" evidence="5">
    <location>
        <begin position="32"/>
        <end position="64"/>
    </location>
</feature>
<keyword evidence="3 4" id="KW-0456">Lyase</keyword>
<keyword evidence="6" id="KW-0732">Signal</keyword>
<feature type="compositionally biased region" description="Low complexity" evidence="5">
    <location>
        <begin position="49"/>
        <end position="64"/>
    </location>
</feature>
<dbReference type="GO" id="GO:0005576">
    <property type="term" value="C:extracellular region"/>
    <property type="evidence" value="ECO:0007669"/>
    <property type="project" value="UniProtKB-SubCell"/>
</dbReference>
<dbReference type="OrthoDB" id="264773at2"/>
<dbReference type="GO" id="GO:0030599">
    <property type="term" value="F:pectinesterase activity"/>
    <property type="evidence" value="ECO:0007669"/>
    <property type="project" value="InterPro"/>
</dbReference>
<keyword evidence="2" id="KW-0063">Aspartyl esterase</keyword>
<dbReference type="InterPro" id="IPR018040">
    <property type="entry name" value="Pectinesterase_Tyr_AS"/>
</dbReference>
<keyword evidence="1" id="KW-0378">Hydrolase</keyword>